<proteinExistence type="inferred from homology"/>
<name>A0A1I1LXC3_9FLAO</name>
<evidence type="ECO:0000256" key="2">
    <source>
        <dbReference type="ARBA" id="ARBA00022679"/>
    </source>
</evidence>
<organism evidence="6 7">
    <name type="scientific">Flavobacterium phragmitis</name>
    <dbReference type="NCBI Taxonomy" id="739143"/>
    <lineage>
        <taxon>Bacteria</taxon>
        <taxon>Pseudomonadati</taxon>
        <taxon>Bacteroidota</taxon>
        <taxon>Flavobacteriia</taxon>
        <taxon>Flavobacteriales</taxon>
        <taxon>Flavobacteriaceae</taxon>
        <taxon>Flavobacterium</taxon>
    </lineage>
</organism>
<dbReference type="PANTHER" id="PTHR37419">
    <property type="entry name" value="SERINE/THREONINE-PROTEIN KINASE TOXIN HIPA"/>
    <property type="match status" value="1"/>
</dbReference>
<feature type="domain" description="HipA-like C-terminal" evidence="4">
    <location>
        <begin position="172"/>
        <end position="397"/>
    </location>
</feature>
<keyword evidence="3 6" id="KW-0418">Kinase</keyword>
<dbReference type="Pfam" id="PF07804">
    <property type="entry name" value="HipA_C"/>
    <property type="match status" value="1"/>
</dbReference>
<dbReference type="GO" id="GO:0004674">
    <property type="term" value="F:protein serine/threonine kinase activity"/>
    <property type="evidence" value="ECO:0007669"/>
    <property type="project" value="TreeGrafter"/>
</dbReference>
<dbReference type="RefSeq" id="WP_091490921.1">
    <property type="nucleotide sequence ID" value="NZ_FOMH01000002.1"/>
</dbReference>
<dbReference type="Pfam" id="PF13657">
    <property type="entry name" value="Couple_hipA"/>
    <property type="match status" value="1"/>
</dbReference>
<dbReference type="Proteomes" id="UP000199672">
    <property type="component" value="Unassembled WGS sequence"/>
</dbReference>
<reference evidence="7" key="1">
    <citation type="submission" date="2016-10" db="EMBL/GenBank/DDBJ databases">
        <authorList>
            <person name="Varghese N."/>
            <person name="Submissions S."/>
        </authorList>
    </citation>
    <scope>NUCLEOTIDE SEQUENCE [LARGE SCALE GENOMIC DNA]</scope>
    <source>
        <strain evidence="7">CGMCC 1.10370</strain>
    </source>
</reference>
<dbReference type="Gene3D" id="1.10.1070.20">
    <property type="match status" value="1"/>
</dbReference>
<evidence type="ECO:0000256" key="3">
    <source>
        <dbReference type="ARBA" id="ARBA00022777"/>
    </source>
</evidence>
<keyword evidence="2" id="KW-0808">Transferase</keyword>
<dbReference type="InterPro" id="IPR052028">
    <property type="entry name" value="HipA_Ser/Thr_kinase"/>
</dbReference>
<keyword evidence="7" id="KW-1185">Reference proteome</keyword>
<dbReference type="OrthoDB" id="9805913at2"/>
<dbReference type="AlphaFoldDB" id="A0A1I1LXC3"/>
<evidence type="ECO:0000313" key="6">
    <source>
        <dbReference type="EMBL" id="SFC74973.1"/>
    </source>
</evidence>
<dbReference type="STRING" id="739143.SAMN05216297_102136"/>
<evidence type="ECO:0000259" key="4">
    <source>
        <dbReference type="Pfam" id="PF07804"/>
    </source>
</evidence>
<sequence length="427" mass="49398">MPKNDFITVHCFGQEIGMLYFEKSNNTVTFQYKPEFLASGKMTNLFPSQTGIIKRIEQSQIFRKYNSESFKGLPPMIADSLPDFFGSIIFNEWLQSNNKDYAKITVLEQLAYTADRGMGALEYRPGKRIPYNKEIEIDEIVEVLKKVLDTKQNTSAAQLDHESLLTVFKIGSSAGGARPKILISENKENGSIVPGDINYSEHYNHYLVKLNLEDVPYNRELIEYCYYRTALKAGINMMESKMIDGKHFATKRFDRVDGKKKHVLTISGITGWDYADSASSVNEYENLFRLLLLFNIPHAESVQLFKRMVFNIIFCNKDDHFKNQSLIYDELTDTWNLAPAYDITYSLNPLINYKKSYRVLSVNGKKDDINFEDVKALAEKFTIKNYTQIISEIQQTIDYWTETAMIFEIPDKIIERIKNDFTILIKN</sequence>
<dbReference type="InterPro" id="IPR017508">
    <property type="entry name" value="HipA_N1"/>
</dbReference>
<evidence type="ECO:0000313" key="7">
    <source>
        <dbReference type="Proteomes" id="UP000199672"/>
    </source>
</evidence>
<gene>
    <name evidence="6" type="ORF">SAMN05216297_102136</name>
</gene>
<dbReference type="EMBL" id="FOMH01000002">
    <property type="protein sequence ID" value="SFC74973.1"/>
    <property type="molecule type" value="Genomic_DNA"/>
</dbReference>
<dbReference type="GO" id="GO:0005829">
    <property type="term" value="C:cytosol"/>
    <property type="evidence" value="ECO:0007669"/>
    <property type="project" value="TreeGrafter"/>
</dbReference>
<dbReference type="InterPro" id="IPR012893">
    <property type="entry name" value="HipA-like_C"/>
</dbReference>
<accession>A0A1I1LXC3</accession>
<dbReference type="PANTHER" id="PTHR37419:SF8">
    <property type="entry name" value="TOXIN YJJJ"/>
    <property type="match status" value="1"/>
</dbReference>
<comment type="similarity">
    <text evidence="1">Belongs to the HipA Ser/Thr kinase family.</text>
</comment>
<evidence type="ECO:0000256" key="1">
    <source>
        <dbReference type="ARBA" id="ARBA00010164"/>
    </source>
</evidence>
<protein>
    <submittedName>
        <fullName evidence="6">Serine/threonine-protein kinase HipA</fullName>
    </submittedName>
</protein>
<feature type="domain" description="HipA N-terminal subdomain 1" evidence="5">
    <location>
        <begin position="8"/>
        <end position="123"/>
    </location>
</feature>
<evidence type="ECO:0000259" key="5">
    <source>
        <dbReference type="Pfam" id="PF13657"/>
    </source>
</evidence>